<evidence type="ECO:0000313" key="2">
    <source>
        <dbReference type="EMBL" id="KAH0461252.1"/>
    </source>
</evidence>
<organism evidence="2 3">
    <name type="scientific">Dendrobium chrysotoxum</name>
    <name type="common">Orchid</name>
    <dbReference type="NCBI Taxonomy" id="161865"/>
    <lineage>
        <taxon>Eukaryota</taxon>
        <taxon>Viridiplantae</taxon>
        <taxon>Streptophyta</taxon>
        <taxon>Embryophyta</taxon>
        <taxon>Tracheophyta</taxon>
        <taxon>Spermatophyta</taxon>
        <taxon>Magnoliopsida</taxon>
        <taxon>Liliopsida</taxon>
        <taxon>Asparagales</taxon>
        <taxon>Orchidaceae</taxon>
        <taxon>Epidendroideae</taxon>
        <taxon>Malaxideae</taxon>
        <taxon>Dendrobiinae</taxon>
        <taxon>Dendrobium</taxon>
    </lineage>
</organism>
<feature type="region of interest" description="Disordered" evidence="1">
    <location>
        <begin position="134"/>
        <end position="194"/>
    </location>
</feature>
<dbReference type="Proteomes" id="UP000775213">
    <property type="component" value="Unassembled WGS sequence"/>
</dbReference>
<protein>
    <submittedName>
        <fullName evidence="2">Uncharacterized protein</fullName>
    </submittedName>
</protein>
<proteinExistence type="predicted"/>
<feature type="compositionally biased region" description="Basic and acidic residues" evidence="1">
    <location>
        <begin position="139"/>
        <end position="150"/>
    </location>
</feature>
<name>A0AAV7H0D3_DENCH</name>
<keyword evidence="3" id="KW-1185">Reference proteome</keyword>
<sequence>MQLGRVYGLGSQAYAYEGRISSGNSINVEITFQSDEGFFSAIGFWRIILRYMCRKYDMTKFLAEYATELLTDRSTTFSIGNSGALFVGTRQQKRLRVVKHIHQLSVGTSAGMGATSDLPPMLELAADATLTPPVSSIQNEEKKSEIKSTIEKGSSNSRTLFGTKSARKNYLRRPEAAEELPVPTSSPLLKGSHFDPLAATAGEERVARIASSPPSPVDYSVKRPTKEKYTLRKNHKEKGVISYKLEKEVLKEERSEARNLTPQLVRRNKKLVEQPITSVLEDGYHWVPHLPSVKIEEIVLTGSGRGCSLSSRPPVLPSGLSKLAPVIDKLKEILKDLQPVDVKGKRPMISVEPYASMKLSRSLGIQIRDSA</sequence>
<evidence type="ECO:0000256" key="1">
    <source>
        <dbReference type="SAM" id="MobiDB-lite"/>
    </source>
</evidence>
<dbReference type="EMBL" id="JAGFBR010000009">
    <property type="protein sequence ID" value="KAH0461252.1"/>
    <property type="molecule type" value="Genomic_DNA"/>
</dbReference>
<gene>
    <name evidence="2" type="ORF">IEQ34_008827</name>
</gene>
<dbReference type="AlphaFoldDB" id="A0AAV7H0D3"/>
<evidence type="ECO:0000313" key="3">
    <source>
        <dbReference type="Proteomes" id="UP000775213"/>
    </source>
</evidence>
<reference evidence="2 3" key="1">
    <citation type="journal article" date="2021" name="Hortic Res">
        <title>Chromosome-scale assembly of the Dendrobium chrysotoxum genome enhances the understanding of orchid evolution.</title>
        <authorList>
            <person name="Zhang Y."/>
            <person name="Zhang G.Q."/>
            <person name="Zhang D."/>
            <person name="Liu X.D."/>
            <person name="Xu X.Y."/>
            <person name="Sun W.H."/>
            <person name="Yu X."/>
            <person name="Zhu X."/>
            <person name="Wang Z.W."/>
            <person name="Zhao X."/>
            <person name="Zhong W.Y."/>
            <person name="Chen H."/>
            <person name="Yin W.L."/>
            <person name="Huang T."/>
            <person name="Niu S.C."/>
            <person name="Liu Z.J."/>
        </authorList>
    </citation>
    <scope>NUCLEOTIDE SEQUENCE [LARGE SCALE GENOMIC DNA]</scope>
    <source>
        <strain evidence="2">Lindl</strain>
    </source>
</reference>
<accession>A0AAV7H0D3</accession>
<comment type="caution">
    <text evidence="2">The sequence shown here is derived from an EMBL/GenBank/DDBJ whole genome shotgun (WGS) entry which is preliminary data.</text>
</comment>